<comment type="caution">
    <text evidence="1">The sequence shown here is derived from an EMBL/GenBank/DDBJ whole genome shotgun (WGS) entry which is preliminary data.</text>
</comment>
<dbReference type="EMBL" id="CAMXCT020005312">
    <property type="protein sequence ID" value="CAL1165374.1"/>
    <property type="molecule type" value="Genomic_DNA"/>
</dbReference>
<reference evidence="2 3" key="2">
    <citation type="submission" date="2024-05" db="EMBL/GenBank/DDBJ databases">
        <authorList>
            <person name="Chen Y."/>
            <person name="Shah S."/>
            <person name="Dougan E. K."/>
            <person name="Thang M."/>
            <person name="Chan C."/>
        </authorList>
    </citation>
    <scope>NUCLEOTIDE SEQUENCE [LARGE SCALE GENOMIC DNA]</scope>
</reference>
<accession>A0A9P1GIY8</accession>
<organism evidence="1">
    <name type="scientific">Cladocopium goreaui</name>
    <dbReference type="NCBI Taxonomy" id="2562237"/>
    <lineage>
        <taxon>Eukaryota</taxon>
        <taxon>Sar</taxon>
        <taxon>Alveolata</taxon>
        <taxon>Dinophyceae</taxon>
        <taxon>Suessiales</taxon>
        <taxon>Symbiodiniaceae</taxon>
        <taxon>Cladocopium</taxon>
    </lineage>
</organism>
<evidence type="ECO:0000313" key="2">
    <source>
        <dbReference type="EMBL" id="CAL4799311.1"/>
    </source>
</evidence>
<proteinExistence type="predicted"/>
<sequence length="452" mass="48324">MMFTVLAGSRGLVCWQVANFGTSWLQAGLRISNTCDLCHKSAPDGTPCSRRPPSQLGRIHNACWANLYLAAWERGQSDGRQWPAPSQSLQLNCTGCSTLSEVYLALNCSVNACSAATGQLQLLSLPLEASVDATHLEPGIHYEICIDLDGEELTDFPSGKAMWQVYASAFSSPGHFSLPLSPSSQLKVPCLGCSSAQGFLADSCPSRNLQPEDAMNYSNASRFSDTCLGGSEAATDATSFVTSGEEFVLQLDTCSLAPGSHLPLCTDMDGFSSRLEIGDSGIEVYVSPLTSTVGPSRLVKGQSSVLTVACTGCISGLSTAQLAIACDESPNAVPLAISPNSTSAVQLQEGSQGFTASFDTRGLGSGRQYQVCLDLDGAGTQYRAGDSGISMYLTAIASISFDEREESEPSQPRRDDVWRCCTHRGFWFLHRCRLRPHCAGRFVMLKRTLCPL</sequence>
<evidence type="ECO:0000313" key="1">
    <source>
        <dbReference type="EMBL" id="CAI4011999.1"/>
    </source>
</evidence>
<dbReference type="EMBL" id="CAMXCT010005312">
    <property type="protein sequence ID" value="CAI4011999.1"/>
    <property type="molecule type" value="Genomic_DNA"/>
</dbReference>
<keyword evidence="3" id="KW-1185">Reference proteome</keyword>
<evidence type="ECO:0000313" key="3">
    <source>
        <dbReference type="Proteomes" id="UP001152797"/>
    </source>
</evidence>
<dbReference type="EMBL" id="CAMXCT030005312">
    <property type="protein sequence ID" value="CAL4799311.1"/>
    <property type="molecule type" value="Genomic_DNA"/>
</dbReference>
<dbReference type="AlphaFoldDB" id="A0A9P1GIY8"/>
<gene>
    <name evidence="1" type="ORF">C1SCF055_LOCUS37111</name>
</gene>
<reference evidence="1" key="1">
    <citation type="submission" date="2022-10" db="EMBL/GenBank/DDBJ databases">
        <authorList>
            <person name="Chen Y."/>
            <person name="Dougan E. K."/>
            <person name="Chan C."/>
            <person name="Rhodes N."/>
            <person name="Thang M."/>
        </authorList>
    </citation>
    <scope>NUCLEOTIDE SEQUENCE</scope>
</reference>
<dbReference type="Proteomes" id="UP001152797">
    <property type="component" value="Unassembled WGS sequence"/>
</dbReference>
<name>A0A9P1GIY8_9DINO</name>
<protein>
    <submittedName>
        <fullName evidence="1">Uncharacterized protein</fullName>
    </submittedName>
</protein>